<organism evidence="1 2">
    <name type="scientific">Roseateles aquatilis</name>
    <dbReference type="NCBI Taxonomy" id="431061"/>
    <lineage>
        <taxon>Bacteria</taxon>
        <taxon>Pseudomonadati</taxon>
        <taxon>Pseudomonadota</taxon>
        <taxon>Betaproteobacteria</taxon>
        <taxon>Burkholderiales</taxon>
        <taxon>Sphaerotilaceae</taxon>
        <taxon>Roseateles</taxon>
    </lineage>
</organism>
<name>A0A246JKN4_9BURK</name>
<protein>
    <recommendedName>
        <fullName evidence="3">Nucleotidyl transferase AbiEii/AbiGii toxin family protein</fullName>
    </recommendedName>
</protein>
<reference evidence="1 2" key="1">
    <citation type="journal article" date="2008" name="Int. J. Syst. Evol. Microbiol.">
        <title>Description of Roseateles aquatilis sp. nov. and Roseateles terrae sp. nov., in the class Betaproteobacteria, and emended description of the genus Roseateles.</title>
        <authorList>
            <person name="Gomila M."/>
            <person name="Bowien B."/>
            <person name="Falsen E."/>
            <person name="Moore E.R."/>
            <person name="Lalucat J."/>
        </authorList>
    </citation>
    <scope>NUCLEOTIDE SEQUENCE [LARGE SCALE GENOMIC DNA]</scope>
    <source>
        <strain evidence="1 2">CCUG 48205</strain>
    </source>
</reference>
<dbReference type="InterPro" id="IPR014942">
    <property type="entry name" value="AbiEii"/>
</dbReference>
<dbReference type="Pfam" id="PF08843">
    <property type="entry name" value="AbiEii"/>
    <property type="match status" value="1"/>
</dbReference>
<evidence type="ECO:0008006" key="3">
    <source>
        <dbReference type="Google" id="ProtNLM"/>
    </source>
</evidence>
<dbReference type="OrthoDB" id="9808443at2"/>
<gene>
    <name evidence="1" type="ORF">CDN99_01500</name>
</gene>
<dbReference type="RefSeq" id="WP_088382347.1">
    <property type="nucleotide sequence ID" value="NZ_NIOF01000001.1"/>
</dbReference>
<evidence type="ECO:0000313" key="2">
    <source>
        <dbReference type="Proteomes" id="UP000197468"/>
    </source>
</evidence>
<keyword evidence="2" id="KW-1185">Reference proteome</keyword>
<dbReference type="EMBL" id="NIOF01000001">
    <property type="protein sequence ID" value="OWQ93198.1"/>
    <property type="molecule type" value="Genomic_DNA"/>
</dbReference>
<evidence type="ECO:0000313" key="1">
    <source>
        <dbReference type="EMBL" id="OWQ93198.1"/>
    </source>
</evidence>
<dbReference type="AlphaFoldDB" id="A0A246JKN4"/>
<sequence length="280" mass="31179">MSRNIAASVRDRLLNLAQRNDLNYSRVMTRFGLERLLYRISASPYASLFLLKGALLFSHWYHDRGRPTRDADFLALNPNDVCQLVAMFQEVCAIPGDDGVFFDPTSVQGRDLGIAEKGVVRITLVGDLNRARLTIQIDIGYGDPVSPGPESIAFPTLLEDLPAPRLLAYPKATVVAEKLHAIWSLGMSNTRLKDYYDLDMLLHDGDVDPAQLKEAIRLTFEKRRTLRRPGVPVGLSGRYASDSAKRSLWAGFLKKNGLADSALDDVVKRLATALQRLQVI</sequence>
<accession>A0A246JKN4</accession>
<dbReference type="Proteomes" id="UP000197468">
    <property type="component" value="Unassembled WGS sequence"/>
</dbReference>
<proteinExistence type="predicted"/>
<comment type="caution">
    <text evidence="1">The sequence shown here is derived from an EMBL/GenBank/DDBJ whole genome shotgun (WGS) entry which is preliminary data.</text>
</comment>